<dbReference type="EMBL" id="UINC01103835">
    <property type="protein sequence ID" value="SVC66530.1"/>
    <property type="molecule type" value="Genomic_DNA"/>
</dbReference>
<dbReference type="GO" id="GO:0008270">
    <property type="term" value="F:zinc ion binding"/>
    <property type="evidence" value="ECO:0007669"/>
    <property type="project" value="InterPro"/>
</dbReference>
<dbReference type="AlphaFoldDB" id="A0A382P0Y2"/>
<evidence type="ECO:0000313" key="2">
    <source>
        <dbReference type="EMBL" id="SVC66530.1"/>
    </source>
</evidence>
<dbReference type="GO" id="GO:0003676">
    <property type="term" value="F:nucleic acid binding"/>
    <property type="evidence" value="ECO:0007669"/>
    <property type="project" value="InterPro"/>
</dbReference>
<organism evidence="2">
    <name type="scientific">marine metagenome</name>
    <dbReference type="NCBI Taxonomy" id="408172"/>
    <lineage>
        <taxon>unclassified sequences</taxon>
        <taxon>metagenomes</taxon>
        <taxon>ecological metagenomes</taxon>
    </lineage>
</organism>
<reference evidence="2" key="1">
    <citation type="submission" date="2018-05" db="EMBL/GenBank/DDBJ databases">
        <authorList>
            <person name="Lanie J.A."/>
            <person name="Ng W.-L."/>
            <person name="Kazmierczak K.M."/>
            <person name="Andrzejewski T.M."/>
            <person name="Davidsen T.M."/>
            <person name="Wayne K.J."/>
            <person name="Tettelin H."/>
            <person name="Glass J.I."/>
            <person name="Rusch D."/>
            <person name="Podicherti R."/>
            <person name="Tsui H.-C.T."/>
            <person name="Winkler M.E."/>
        </authorList>
    </citation>
    <scope>NUCLEOTIDE SEQUENCE</scope>
</reference>
<evidence type="ECO:0000259" key="1">
    <source>
        <dbReference type="Pfam" id="PF01844"/>
    </source>
</evidence>
<name>A0A382P0Y2_9ZZZZ</name>
<dbReference type="GO" id="GO:0004519">
    <property type="term" value="F:endonuclease activity"/>
    <property type="evidence" value="ECO:0007669"/>
    <property type="project" value="InterPro"/>
</dbReference>
<dbReference type="Gene3D" id="1.10.30.50">
    <property type="match status" value="1"/>
</dbReference>
<proteinExistence type="predicted"/>
<accession>A0A382P0Y2</accession>
<protein>
    <recommendedName>
        <fullName evidence="1">HNH domain-containing protein</fullName>
    </recommendedName>
</protein>
<dbReference type="InterPro" id="IPR003615">
    <property type="entry name" value="HNH_nuc"/>
</dbReference>
<feature type="domain" description="HNH" evidence="1">
    <location>
        <begin position="73"/>
        <end position="121"/>
    </location>
</feature>
<dbReference type="CDD" id="cd00085">
    <property type="entry name" value="HNHc"/>
    <property type="match status" value="1"/>
</dbReference>
<gene>
    <name evidence="2" type="ORF">METZ01_LOCUS319384</name>
</gene>
<dbReference type="InterPro" id="IPR002711">
    <property type="entry name" value="HNH"/>
</dbReference>
<dbReference type="Pfam" id="PF01844">
    <property type="entry name" value="HNH"/>
    <property type="match status" value="1"/>
</dbReference>
<sequence>MIKVCEYCRQKYTPNIHGQTVQKYCNRNCKDKAAFHRNKAAGKLRARKGGYNRTTYIQCWLKAKEKDNATAPCYICGKRLEVEGDWVLDHRQPFSRLKTKAEIADPANLAVCCKECNIRKGSIPYEEFIKSDGRGKIQ</sequence>